<name>A0ABT4I9C8_9ACTO</name>
<evidence type="ECO:0000256" key="1">
    <source>
        <dbReference type="SAM" id="MobiDB-lite"/>
    </source>
</evidence>
<evidence type="ECO:0000259" key="3">
    <source>
        <dbReference type="Pfam" id="PF11795"/>
    </source>
</evidence>
<dbReference type="Proteomes" id="UP001072034">
    <property type="component" value="Unassembled WGS sequence"/>
</dbReference>
<proteinExistence type="predicted"/>
<dbReference type="EMBL" id="JAPTMY010000020">
    <property type="protein sequence ID" value="MCZ0858353.1"/>
    <property type="molecule type" value="Genomic_DNA"/>
</dbReference>
<protein>
    <submittedName>
        <fullName evidence="4">DUF3322 domain-containing protein</fullName>
    </submittedName>
</protein>
<sequence>MRTPQDLRSRAAAAYRRSAAAWAVDPEAAESARLVLGLAPPTEREALAGAQAVADWAAAWRVREAGRDVVVERRTRSWASLGAQQVPVRAVLTGADAIASAAGRADDWARARDRAARLLALGRAHGAGDGVERTALAAAVRSVIGAVASYENDDVERLLAALAWLADNDASGLYLRQIPIAGMDSKWLERHRRVLRVLVPVLRGLDTRAGANGPAGAPGPAAPGGLEEALGLRPLPAVCRIRLLDRGLVPGAPRDMSAPIEQIDRLWAAPSAGAAPPVPAAQRAAALPPHPPGGPEAVVVVENLATFLALEERPGAVAVWGHGYSAAALARIGWLRGARTLVYWGDLDVDGLRILAALRSAAPRARSLAMDGETLRRWRHLAVPDPGSGARSPSGAASLRPPDRLTAPEREAWEMLVDRGLRLEQERLAWDWACVRLDAALRA</sequence>
<dbReference type="InterPro" id="IPR024534">
    <property type="entry name" value="JetD_C"/>
</dbReference>
<feature type="domain" description="DUF3322" evidence="3">
    <location>
        <begin position="4"/>
        <end position="199"/>
    </location>
</feature>
<comment type="caution">
    <text evidence="4">The sequence shown here is derived from an EMBL/GenBank/DDBJ whole genome shotgun (WGS) entry which is preliminary data.</text>
</comment>
<dbReference type="RefSeq" id="WP_268917754.1">
    <property type="nucleotide sequence ID" value="NZ_JAPTMY010000020.1"/>
</dbReference>
<accession>A0ABT4I9C8</accession>
<dbReference type="Pfam" id="PF09983">
    <property type="entry name" value="JetD_C"/>
    <property type="match status" value="1"/>
</dbReference>
<dbReference type="Pfam" id="PF11795">
    <property type="entry name" value="DUF3322"/>
    <property type="match status" value="1"/>
</dbReference>
<evidence type="ECO:0000313" key="5">
    <source>
        <dbReference type="Proteomes" id="UP001072034"/>
    </source>
</evidence>
<gene>
    <name evidence="4" type="ORF">OHJ16_09895</name>
</gene>
<keyword evidence="5" id="KW-1185">Reference proteome</keyword>
<reference evidence="4" key="1">
    <citation type="submission" date="2022-10" db="EMBL/GenBank/DDBJ databases">
        <title>Genome sequence of Actinomyces israelii ATCC 10048.</title>
        <authorList>
            <person name="Watt R.M."/>
            <person name="Tong W.M."/>
        </authorList>
    </citation>
    <scope>NUCLEOTIDE SEQUENCE</scope>
    <source>
        <strain evidence="4">ATCC 10048</strain>
    </source>
</reference>
<evidence type="ECO:0000313" key="4">
    <source>
        <dbReference type="EMBL" id="MCZ0858353.1"/>
    </source>
</evidence>
<organism evidence="4 5">
    <name type="scientific">Actinomyces israelii</name>
    <dbReference type="NCBI Taxonomy" id="1659"/>
    <lineage>
        <taxon>Bacteria</taxon>
        <taxon>Bacillati</taxon>
        <taxon>Actinomycetota</taxon>
        <taxon>Actinomycetes</taxon>
        <taxon>Actinomycetales</taxon>
        <taxon>Actinomycetaceae</taxon>
        <taxon>Actinomyces</taxon>
    </lineage>
</organism>
<evidence type="ECO:0000259" key="2">
    <source>
        <dbReference type="Pfam" id="PF09983"/>
    </source>
</evidence>
<dbReference type="InterPro" id="IPR024537">
    <property type="entry name" value="DUF3322"/>
</dbReference>
<feature type="compositionally biased region" description="Low complexity" evidence="1">
    <location>
        <begin position="386"/>
        <end position="400"/>
    </location>
</feature>
<feature type="region of interest" description="Disordered" evidence="1">
    <location>
        <begin position="383"/>
        <end position="403"/>
    </location>
</feature>
<feature type="domain" description="Wadjet protein JetD C-terminal" evidence="2">
    <location>
        <begin position="295"/>
        <end position="434"/>
    </location>
</feature>